<evidence type="ECO:0000313" key="3">
    <source>
        <dbReference type="Proteomes" id="UP000756921"/>
    </source>
</evidence>
<protein>
    <submittedName>
        <fullName evidence="2">Uncharacterized protein</fullName>
    </submittedName>
</protein>
<evidence type="ECO:0000256" key="1">
    <source>
        <dbReference type="SAM" id="MobiDB-lite"/>
    </source>
</evidence>
<accession>A0A9P6KSR9</accession>
<dbReference type="AlphaFoldDB" id="A0A9P6KSR9"/>
<feature type="compositionally biased region" description="Basic residues" evidence="1">
    <location>
        <begin position="1"/>
        <end position="20"/>
    </location>
</feature>
<feature type="region of interest" description="Disordered" evidence="1">
    <location>
        <begin position="72"/>
        <end position="103"/>
    </location>
</feature>
<gene>
    <name evidence="2" type="ORF">PMIN01_03381</name>
</gene>
<evidence type="ECO:0000313" key="2">
    <source>
        <dbReference type="EMBL" id="KAF9738098.1"/>
    </source>
</evidence>
<proteinExistence type="predicted"/>
<feature type="region of interest" description="Disordered" evidence="1">
    <location>
        <begin position="127"/>
        <end position="169"/>
    </location>
</feature>
<sequence length="289" mass="32046">MSHPRRSASTHSHQRDHHRPQPTPPAPEAKTLEWHKQNFYHQQQAWQLQAAIEVSSPPQAQAVRKLPAHVLNKPLPVRRMQTDDRDKQRVVNAGRTSTPPQDPERLRTRLAALRDGDVVAIAPFSKSSSVSSSIRRKPLPGMSREEATSFATTASDPPLPHARSNPGDATQARILDPAVPRRNAQEHTHASRVPSELSSTGMLGIPLSVYGFRGTLPAELQPKEPPLRWDNEPAPQMPPVGSDAVPSLYEDVELAKFMTANKSYLQPFTEKMPMATTIVKGKLNEVVEK</sequence>
<comment type="caution">
    <text evidence="2">The sequence shown here is derived from an EMBL/GenBank/DDBJ whole genome shotgun (WGS) entry which is preliminary data.</text>
</comment>
<name>A0A9P6KSR9_9PLEO</name>
<dbReference type="Proteomes" id="UP000756921">
    <property type="component" value="Unassembled WGS sequence"/>
</dbReference>
<dbReference type="EMBL" id="WJXW01000003">
    <property type="protein sequence ID" value="KAF9738098.1"/>
    <property type="molecule type" value="Genomic_DNA"/>
</dbReference>
<feature type="region of interest" description="Disordered" evidence="1">
    <location>
        <begin position="1"/>
        <end position="37"/>
    </location>
</feature>
<keyword evidence="3" id="KW-1185">Reference proteome</keyword>
<organism evidence="2 3">
    <name type="scientific">Paraphaeosphaeria minitans</name>
    <dbReference type="NCBI Taxonomy" id="565426"/>
    <lineage>
        <taxon>Eukaryota</taxon>
        <taxon>Fungi</taxon>
        <taxon>Dikarya</taxon>
        <taxon>Ascomycota</taxon>
        <taxon>Pezizomycotina</taxon>
        <taxon>Dothideomycetes</taxon>
        <taxon>Pleosporomycetidae</taxon>
        <taxon>Pleosporales</taxon>
        <taxon>Massarineae</taxon>
        <taxon>Didymosphaeriaceae</taxon>
        <taxon>Paraphaeosphaeria</taxon>
    </lineage>
</organism>
<dbReference type="OrthoDB" id="3786280at2759"/>
<reference evidence="2" key="1">
    <citation type="journal article" date="2020" name="Mol. Plant Microbe Interact.">
        <title>Genome Sequence of the Biocontrol Agent Coniothyrium minitans strain Conio (IMI 134523).</title>
        <authorList>
            <person name="Patel D."/>
            <person name="Shittu T.A."/>
            <person name="Baroncelli R."/>
            <person name="Muthumeenakshi S."/>
            <person name="Osborne T.H."/>
            <person name="Janganan T.K."/>
            <person name="Sreenivasaprasad S."/>
        </authorList>
    </citation>
    <scope>NUCLEOTIDE SEQUENCE</scope>
    <source>
        <strain evidence="2">Conio</strain>
    </source>
</reference>
<feature type="compositionally biased region" description="Basic and acidic residues" evidence="1">
    <location>
        <begin position="80"/>
        <end position="89"/>
    </location>
</feature>